<dbReference type="RefSeq" id="WP_079408793.1">
    <property type="nucleotide sequence ID" value="NZ_MBTG01000001.1"/>
</dbReference>
<evidence type="ECO:0000313" key="1">
    <source>
        <dbReference type="EMBL" id="OPH61794.1"/>
    </source>
</evidence>
<evidence type="ECO:0000313" key="2">
    <source>
        <dbReference type="Proteomes" id="UP000190626"/>
    </source>
</evidence>
<gene>
    <name evidence="1" type="ORF">BC351_00710</name>
</gene>
<reference evidence="2" key="1">
    <citation type="submission" date="2016-07" db="EMBL/GenBank/DDBJ databases">
        <authorList>
            <person name="Florea S."/>
            <person name="Webb J.S."/>
            <person name="Jaromczyk J."/>
            <person name="Schardl C.L."/>
        </authorList>
    </citation>
    <scope>NUCLEOTIDE SEQUENCE [LARGE SCALE GENOMIC DNA]</scope>
    <source>
        <strain evidence="2">CY1</strain>
    </source>
</reference>
<organism evidence="1 2">
    <name type="scientific">Paenibacillus ferrarius</name>
    <dbReference type="NCBI Taxonomy" id="1469647"/>
    <lineage>
        <taxon>Bacteria</taxon>
        <taxon>Bacillati</taxon>
        <taxon>Bacillota</taxon>
        <taxon>Bacilli</taxon>
        <taxon>Bacillales</taxon>
        <taxon>Paenibacillaceae</taxon>
        <taxon>Paenibacillus</taxon>
    </lineage>
</organism>
<protein>
    <submittedName>
        <fullName evidence="1">Uncharacterized protein</fullName>
    </submittedName>
</protein>
<dbReference type="Proteomes" id="UP000190626">
    <property type="component" value="Unassembled WGS sequence"/>
</dbReference>
<dbReference type="AlphaFoldDB" id="A0A1V4HS75"/>
<dbReference type="STRING" id="1469647.BC351_00710"/>
<dbReference type="EMBL" id="MBTG01000001">
    <property type="protein sequence ID" value="OPH61794.1"/>
    <property type="molecule type" value="Genomic_DNA"/>
</dbReference>
<name>A0A1V4HS75_9BACL</name>
<sequence length="129" mass="15158">MAKISVTYDYFNDMLCPMHMLIHFGKGNFDWSKNYIYIPVNSPFKRKRAEDILDDTFSLSVASTELVMNKDKEGYFGIHIPTVKSRINKLRGEAFVPHFQLEDIEQFVIQIGDIEEILAMDKNVQYTWR</sequence>
<proteinExistence type="predicted"/>
<keyword evidence="2" id="KW-1185">Reference proteome</keyword>
<accession>A0A1V4HS75</accession>
<dbReference type="OrthoDB" id="2475162at2"/>
<comment type="caution">
    <text evidence="1">The sequence shown here is derived from an EMBL/GenBank/DDBJ whole genome shotgun (WGS) entry which is preliminary data.</text>
</comment>